<sequence>MKAQHPQSGFTLIELIVVLIIIGVLAVSLLPRFFTAAGTSEYVYRDQALSLLRQVQMQAMQCTFCSAPSVTISSDSLVASGLSCASDSSLVLCPAARDNIRFSSTSASIGFDNMGRPLGCVGACQLTIEGSAPLLLCIETEGYIHPC</sequence>
<dbReference type="Gene3D" id="3.30.700.10">
    <property type="entry name" value="Glycoprotein, Type 4 Pilin"/>
    <property type="match status" value="1"/>
</dbReference>
<evidence type="ECO:0000256" key="1">
    <source>
        <dbReference type="SAM" id="Phobius"/>
    </source>
</evidence>
<accession>A0ABT9HW26</accession>
<keyword evidence="1" id="KW-0812">Transmembrane</keyword>
<organism evidence="2 3">
    <name type="scientific">Rheinheimera baltica</name>
    <dbReference type="NCBI Taxonomy" id="67576"/>
    <lineage>
        <taxon>Bacteria</taxon>
        <taxon>Pseudomonadati</taxon>
        <taxon>Pseudomonadota</taxon>
        <taxon>Gammaproteobacteria</taxon>
        <taxon>Chromatiales</taxon>
        <taxon>Chromatiaceae</taxon>
        <taxon>Rheinheimera</taxon>
    </lineage>
</organism>
<dbReference type="PROSITE" id="PS00409">
    <property type="entry name" value="PROKAR_NTER_METHYL"/>
    <property type="match status" value="1"/>
</dbReference>
<gene>
    <name evidence="2" type="ORF">ORJ04_05110</name>
</gene>
<keyword evidence="1" id="KW-0472">Membrane</keyword>
<keyword evidence="3" id="KW-1185">Reference proteome</keyword>
<protein>
    <submittedName>
        <fullName evidence="2">Prepilin-type N-terminal cleavage/methylation domain-containing protein</fullName>
    </submittedName>
</protein>
<proteinExistence type="predicted"/>
<dbReference type="EMBL" id="JAPJDZ010000008">
    <property type="protein sequence ID" value="MDP5135328.1"/>
    <property type="molecule type" value="Genomic_DNA"/>
</dbReference>
<dbReference type="NCBIfam" id="TIGR02532">
    <property type="entry name" value="IV_pilin_GFxxxE"/>
    <property type="match status" value="1"/>
</dbReference>
<dbReference type="Pfam" id="PF07963">
    <property type="entry name" value="N_methyl"/>
    <property type="match status" value="1"/>
</dbReference>
<evidence type="ECO:0000313" key="2">
    <source>
        <dbReference type="EMBL" id="MDP5135328.1"/>
    </source>
</evidence>
<dbReference type="RefSeq" id="WP_305974296.1">
    <property type="nucleotide sequence ID" value="NZ_JAPJDZ010000008.1"/>
</dbReference>
<dbReference type="SUPFAM" id="SSF54523">
    <property type="entry name" value="Pili subunits"/>
    <property type="match status" value="1"/>
</dbReference>
<name>A0ABT9HW26_9GAMM</name>
<dbReference type="InterPro" id="IPR012902">
    <property type="entry name" value="N_methyl_site"/>
</dbReference>
<evidence type="ECO:0000313" key="3">
    <source>
        <dbReference type="Proteomes" id="UP001231109"/>
    </source>
</evidence>
<dbReference type="InterPro" id="IPR045584">
    <property type="entry name" value="Pilin-like"/>
</dbReference>
<reference evidence="2 3" key="1">
    <citation type="submission" date="2022-11" db="EMBL/GenBank/DDBJ databases">
        <title>Viruses from the air-sea interface of a natural surface slick.</title>
        <authorList>
            <person name="Rahlff J."/>
            <person name="Holmfeldt K."/>
        </authorList>
    </citation>
    <scope>NUCLEOTIDE SEQUENCE [LARGE SCALE GENOMIC DNA]</scope>
    <source>
        <strain evidence="2 3">SMS4</strain>
    </source>
</reference>
<feature type="transmembrane region" description="Helical" evidence="1">
    <location>
        <begin position="12"/>
        <end position="34"/>
    </location>
</feature>
<dbReference type="Proteomes" id="UP001231109">
    <property type="component" value="Unassembled WGS sequence"/>
</dbReference>
<comment type="caution">
    <text evidence="2">The sequence shown here is derived from an EMBL/GenBank/DDBJ whole genome shotgun (WGS) entry which is preliminary data.</text>
</comment>
<keyword evidence="1" id="KW-1133">Transmembrane helix</keyword>